<organism evidence="2 3">
    <name type="scientific">Myroides pelagicus</name>
    <dbReference type="NCBI Taxonomy" id="270914"/>
    <lineage>
        <taxon>Bacteria</taxon>
        <taxon>Pseudomonadati</taxon>
        <taxon>Bacteroidota</taxon>
        <taxon>Flavobacteriia</taxon>
        <taxon>Flavobacteriales</taxon>
        <taxon>Flavobacteriaceae</taxon>
        <taxon>Myroides</taxon>
    </lineage>
</organism>
<dbReference type="SUPFAM" id="SSF51206">
    <property type="entry name" value="cAMP-binding domain-like"/>
    <property type="match status" value="1"/>
</dbReference>
<dbReference type="PROSITE" id="PS50042">
    <property type="entry name" value="CNMP_BINDING_3"/>
    <property type="match status" value="1"/>
</dbReference>
<protein>
    <submittedName>
        <fullName evidence="2">Cyclic nucleotide-binding domain-containing protein</fullName>
    </submittedName>
</protein>
<evidence type="ECO:0000259" key="1">
    <source>
        <dbReference type="PROSITE" id="PS50042"/>
    </source>
</evidence>
<evidence type="ECO:0000313" key="3">
    <source>
        <dbReference type="Proteomes" id="UP000488936"/>
    </source>
</evidence>
<comment type="caution">
    <text evidence="2">The sequence shown here is derived from an EMBL/GenBank/DDBJ whole genome shotgun (WGS) entry which is preliminary data.</text>
</comment>
<accession>A0A7K1GHH6</accession>
<dbReference type="InterPro" id="IPR014710">
    <property type="entry name" value="RmlC-like_jellyroll"/>
</dbReference>
<dbReference type="OrthoDB" id="1092431at2"/>
<dbReference type="AlphaFoldDB" id="A0A7K1GHH6"/>
<gene>
    <name evidence="2" type="ORF">GJV77_00705</name>
</gene>
<dbReference type="InterPro" id="IPR018490">
    <property type="entry name" value="cNMP-bd_dom_sf"/>
</dbReference>
<dbReference type="Proteomes" id="UP000488936">
    <property type="component" value="Unassembled WGS sequence"/>
</dbReference>
<dbReference type="EMBL" id="WMJY01000001">
    <property type="protein sequence ID" value="MTH28447.1"/>
    <property type="molecule type" value="Genomic_DNA"/>
</dbReference>
<dbReference type="RefSeq" id="WP_155034437.1">
    <property type="nucleotide sequence ID" value="NZ_JAYMMG010000047.1"/>
</dbReference>
<keyword evidence="3" id="KW-1185">Reference proteome</keyword>
<sequence length="191" mass="22104">MLDLLIDYIANYTPLTAKEKDYLIDHVDIRTFDKHAVIFQEGEVATDIYFVLQGCVRLFYNVEGNEKTAFFYSEGQFICAGDSYTFHRPAKENYEALENTTLCVFSPNTIDLLMEYSSTFENIARIAVENELLTAQRIISSFVTQTAAQRYVDLINHQKELFQRVPQHYIATFLGVSPETLSRIRSRLMKK</sequence>
<reference evidence="2 3" key="1">
    <citation type="journal article" date="2006" name="Int. J. Syst. Evol. Microbiol.">
        <title>Myroides pelagicus sp. nov., isolated from seawater in Thailand.</title>
        <authorList>
            <person name="Yoon J."/>
            <person name="Maneerat S."/>
            <person name="Kawai F."/>
            <person name="Yokota A."/>
        </authorList>
    </citation>
    <scope>NUCLEOTIDE SEQUENCE [LARGE SCALE GENOMIC DNA]</scope>
    <source>
        <strain evidence="2 3">SM1T</strain>
    </source>
</reference>
<dbReference type="InterPro" id="IPR000595">
    <property type="entry name" value="cNMP-bd_dom"/>
</dbReference>
<name>A0A7K1GHH6_9FLAO</name>
<dbReference type="Gene3D" id="2.60.120.10">
    <property type="entry name" value="Jelly Rolls"/>
    <property type="match status" value="1"/>
</dbReference>
<dbReference type="CDD" id="cd00038">
    <property type="entry name" value="CAP_ED"/>
    <property type="match status" value="1"/>
</dbReference>
<evidence type="ECO:0000313" key="2">
    <source>
        <dbReference type="EMBL" id="MTH28447.1"/>
    </source>
</evidence>
<feature type="domain" description="Cyclic nucleotide-binding" evidence="1">
    <location>
        <begin position="11"/>
        <end position="78"/>
    </location>
</feature>
<proteinExistence type="predicted"/>
<dbReference type="Pfam" id="PF00027">
    <property type="entry name" value="cNMP_binding"/>
    <property type="match status" value="1"/>
</dbReference>
<dbReference type="SMART" id="SM00100">
    <property type="entry name" value="cNMP"/>
    <property type="match status" value="1"/>
</dbReference>